<evidence type="ECO:0000313" key="1">
    <source>
        <dbReference type="EMBL" id="KAJ9587544.1"/>
    </source>
</evidence>
<dbReference type="Proteomes" id="UP001233999">
    <property type="component" value="Unassembled WGS sequence"/>
</dbReference>
<dbReference type="EMBL" id="JASPKZ010006091">
    <property type="protein sequence ID" value="KAJ9587544.1"/>
    <property type="molecule type" value="Genomic_DNA"/>
</dbReference>
<proteinExistence type="predicted"/>
<reference evidence="1" key="1">
    <citation type="journal article" date="2023" name="IScience">
        <title>Live-bearing cockroach genome reveals convergent evolutionary mechanisms linked to viviparity in insects and beyond.</title>
        <authorList>
            <person name="Fouks B."/>
            <person name="Harrison M.C."/>
            <person name="Mikhailova A.A."/>
            <person name="Marchal E."/>
            <person name="English S."/>
            <person name="Carruthers M."/>
            <person name="Jennings E.C."/>
            <person name="Chiamaka E.L."/>
            <person name="Frigard R.A."/>
            <person name="Pippel M."/>
            <person name="Attardo G.M."/>
            <person name="Benoit J.B."/>
            <person name="Bornberg-Bauer E."/>
            <person name="Tobe S.S."/>
        </authorList>
    </citation>
    <scope>NUCLEOTIDE SEQUENCE</scope>
    <source>
        <strain evidence="1">Stay&amp;Tobe</strain>
    </source>
</reference>
<sequence length="191" mass="22139">MLDNNDIKQNGDSSAKSIITVQRNYRREYGGNAPDGKTIKQDGALPYWSLDVRNSLKESFPDRWIGRGGPIGWPPRSPDITPLEFFLWVYVKDRVFATPVQDLHDLRTCILDTIATAPINILDRTWQEFFLWVYVKDRVFATPVQDLHDLRTCILDTIATAPINILDRTWQEIEYRLYIVRTTNGAHIEVF</sequence>
<gene>
    <name evidence="1" type="ORF">L9F63_019024</name>
</gene>
<evidence type="ECO:0000313" key="2">
    <source>
        <dbReference type="Proteomes" id="UP001233999"/>
    </source>
</evidence>
<dbReference type="AlphaFoldDB" id="A0AAD7ZVH5"/>
<keyword evidence="2" id="KW-1185">Reference proteome</keyword>
<reference evidence="1" key="2">
    <citation type="submission" date="2023-05" db="EMBL/GenBank/DDBJ databases">
        <authorList>
            <person name="Fouks B."/>
        </authorList>
    </citation>
    <scope>NUCLEOTIDE SEQUENCE</scope>
    <source>
        <strain evidence="1">Stay&amp;Tobe</strain>
        <tissue evidence="1">Testes</tissue>
    </source>
</reference>
<accession>A0AAD7ZVH5</accession>
<protein>
    <recommendedName>
        <fullName evidence="3">DUF4817 domain-containing protein</fullName>
    </recommendedName>
</protein>
<dbReference type="PANTHER" id="PTHR47326:SF1">
    <property type="entry name" value="HTH PSQ-TYPE DOMAIN-CONTAINING PROTEIN"/>
    <property type="match status" value="1"/>
</dbReference>
<organism evidence="1 2">
    <name type="scientific">Diploptera punctata</name>
    <name type="common">Pacific beetle cockroach</name>
    <dbReference type="NCBI Taxonomy" id="6984"/>
    <lineage>
        <taxon>Eukaryota</taxon>
        <taxon>Metazoa</taxon>
        <taxon>Ecdysozoa</taxon>
        <taxon>Arthropoda</taxon>
        <taxon>Hexapoda</taxon>
        <taxon>Insecta</taxon>
        <taxon>Pterygota</taxon>
        <taxon>Neoptera</taxon>
        <taxon>Polyneoptera</taxon>
        <taxon>Dictyoptera</taxon>
        <taxon>Blattodea</taxon>
        <taxon>Blaberoidea</taxon>
        <taxon>Blaberidae</taxon>
        <taxon>Diplopterinae</taxon>
        <taxon>Diploptera</taxon>
    </lineage>
</organism>
<dbReference type="PANTHER" id="PTHR47326">
    <property type="entry name" value="TRANSPOSABLE ELEMENT TC3 TRANSPOSASE-LIKE PROTEIN"/>
    <property type="match status" value="1"/>
</dbReference>
<dbReference type="Gene3D" id="3.30.420.10">
    <property type="entry name" value="Ribonuclease H-like superfamily/Ribonuclease H"/>
    <property type="match status" value="2"/>
</dbReference>
<dbReference type="InterPro" id="IPR036397">
    <property type="entry name" value="RNaseH_sf"/>
</dbReference>
<comment type="caution">
    <text evidence="1">The sequence shown here is derived from an EMBL/GenBank/DDBJ whole genome shotgun (WGS) entry which is preliminary data.</text>
</comment>
<dbReference type="GO" id="GO:0003676">
    <property type="term" value="F:nucleic acid binding"/>
    <property type="evidence" value="ECO:0007669"/>
    <property type="project" value="InterPro"/>
</dbReference>
<name>A0AAD7ZVH5_DIPPU</name>
<evidence type="ECO:0008006" key="3">
    <source>
        <dbReference type="Google" id="ProtNLM"/>
    </source>
</evidence>